<evidence type="ECO:0000313" key="3">
    <source>
        <dbReference type="Proteomes" id="UP001597097"/>
    </source>
</evidence>
<accession>A0ABW4H0G9</accession>
<sequence>MLQRIRVAAIALATAAGLLALAPSASAAAKAPSISDVDLSPGSPVVVFDKPVTVTFTFTTGDAKTAELQLKPPGLSVGTPVELKPAPFGLRTKWTGTKSFEAKDAGKWSFLAIAHGDGEKSVSGTFDIQKALVTKIVDFGASPGQVDRGDLIRVSGRLQADGKGYAGASVAITFREKGADAYRGVTSVTTGRDGWFATKVRARATGYWRAEFAGNKEARASVSDSDRVDVQVRHDRDSRITGFDAAPDPVDKGSRLNFTGTLQAEGWRALPGQRVSIFFKADGSRRWEYVTSDETNRDGRFWASATAESSGWWRAAFAGTSGVRGSVSDAERVTVVEPTPPPTADKSASRVIKFNAYPEPVKRGKYLKFRGKLQIDDSGSWEGYAGKVALYFKPVGAHKWQYVKTTSSGDSGKLYARVKAWKSGSWKFVFGGDDDFYGDSSRRDYVRVKR</sequence>
<protein>
    <recommendedName>
        <fullName evidence="4">Htaa domain protein</fullName>
    </recommendedName>
</protein>
<keyword evidence="3" id="KW-1185">Reference proteome</keyword>
<dbReference type="RefSeq" id="WP_219539065.1">
    <property type="nucleotide sequence ID" value="NZ_JAHKRM010000053.1"/>
</dbReference>
<comment type="caution">
    <text evidence="2">The sequence shown here is derived from an EMBL/GenBank/DDBJ whole genome shotgun (WGS) entry which is preliminary data.</text>
</comment>
<feature type="chain" id="PRO_5047030324" description="Htaa domain protein" evidence="1">
    <location>
        <begin position="28"/>
        <end position="450"/>
    </location>
</feature>
<reference evidence="3" key="1">
    <citation type="journal article" date="2019" name="Int. J. Syst. Evol. Microbiol.">
        <title>The Global Catalogue of Microorganisms (GCM) 10K type strain sequencing project: providing services to taxonomists for standard genome sequencing and annotation.</title>
        <authorList>
            <consortium name="The Broad Institute Genomics Platform"/>
            <consortium name="The Broad Institute Genome Sequencing Center for Infectious Disease"/>
            <person name="Wu L."/>
            <person name="Ma J."/>
        </authorList>
    </citation>
    <scope>NUCLEOTIDE SEQUENCE [LARGE SCALE GENOMIC DNA]</scope>
    <source>
        <strain evidence="3">CGMCC 1.15399</strain>
    </source>
</reference>
<evidence type="ECO:0000256" key="1">
    <source>
        <dbReference type="SAM" id="SignalP"/>
    </source>
</evidence>
<name>A0ABW4H0G9_9ACTN</name>
<dbReference type="EMBL" id="JBHUCM010000076">
    <property type="protein sequence ID" value="MFD1547492.1"/>
    <property type="molecule type" value="Genomic_DNA"/>
</dbReference>
<feature type="signal peptide" evidence="1">
    <location>
        <begin position="1"/>
        <end position="27"/>
    </location>
</feature>
<keyword evidence="1" id="KW-0732">Signal</keyword>
<organism evidence="2 3">
    <name type="scientific">Nonomuraea guangzhouensis</name>
    <dbReference type="NCBI Taxonomy" id="1291555"/>
    <lineage>
        <taxon>Bacteria</taxon>
        <taxon>Bacillati</taxon>
        <taxon>Actinomycetota</taxon>
        <taxon>Actinomycetes</taxon>
        <taxon>Streptosporangiales</taxon>
        <taxon>Streptosporangiaceae</taxon>
        <taxon>Nonomuraea</taxon>
    </lineage>
</organism>
<evidence type="ECO:0008006" key="4">
    <source>
        <dbReference type="Google" id="ProtNLM"/>
    </source>
</evidence>
<gene>
    <name evidence="2" type="ORF">ACFSJ0_61420</name>
</gene>
<proteinExistence type="predicted"/>
<dbReference type="Proteomes" id="UP001597097">
    <property type="component" value="Unassembled WGS sequence"/>
</dbReference>
<evidence type="ECO:0000313" key="2">
    <source>
        <dbReference type="EMBL" id="MFD1547492.1"/>
    </source>
</evidence>